<evidence type="ECO:0000313" key="3">
    <source>
        <dbReference type="EMBL" id="OLT58143.1"/>
    </source>
</evidence>
<dbReference type="SUPFAM" id="SSF53335">
    <property type="entry name" value="S-adenosyl-L-methionine-dependent methyltransferases"/>
    <property type="match status" value="1"/>
</dbReference>
<dbReference type="RefSeq" id="WP_075896359.1">
    <property type="nucleotide sequence ID" value="NZ_MKZS01000001.1"/>
</dbReference>
<evidence type="ECO:0000313" key="4">
    <source>
        <dbReference type="Proteomes" id="UP000186657"/>
    </source>
</evidence>
<keyword evidence="1 3" id="KW-0489">Methyltransferase</keyword>
<keyword evidence="2 3" id="KW-0808">Transferase</keyword>
<name>A0A1U7MWR9_9CYAN</name>
<gene>
    <name evidence="3" type="ORF">BJP37_02900</name>
</gene>
<dbReference type="PANTHER" id="PTHR43619:SF2">
    <property type="entry name" value="S-ADENOSYL-L-METHIONINE-DEPENDENT METHYLTRANSFERASES SUPERFAMILY PROTEIN"/>
    <property type="match status" value="1"/>
</dbReference>
<reference evidence="3 4" key="1">
    <citation type="submission" date="2016-10" db="EMBL/GenBank/DDBJ databases">
        <title>Comparative genomics uncovers the prolific and rare metabolic potential of the cyanobacterial genus Moorea.</title>
        <authorList>
            <person name="Leao T."/>
            <person name="Castelao G."/>
            <person name="Korobeynikov A."/>
            <person name="Monroe E.A."/>
            <person name="Podell S."/>
            <person name="Glukhov E."/>
            <person name="Allen E."/>
            <person name="Gerwick W.H."/>
            <person name="Gerwick L."/>
        </authorList>
    </citation>
    <scope>NUCLEOTIDE SEQUENCE [LARGE SCALE GENOMIC DNA]</scope>
    <source>
        <strain evidence="3 4">PNG5-198</strain>
    </source>
</reference>
<evidence type="ECO:0000256" key="1">
    <source>
        <dbReference type="ARBA" id="ARBA00022603"/>
    </source>
</evidence>
<protein>
    <submittedName>
        <fullName evidence="3">Methyltransferase</fullName>
    </submittedName>
</protein>
<dbReference type="EMBL" id="MKZS01000001">
    <property type="protein sequence ID" value="OLT58143.1"/>
    <property type="molecule type" value="Genomic_DNA"/>
</dbReference>
<evidence type="ECO:0000256" key="2">
    <source>
        <dbReference type="ARBA" id="ARBA00022679"/>
    </source>
</evidence>
<sequence length="270" mass="31201">MSQIVTELTGVPRTLLLPLRGRAEEQANSHPLFQDPLAVEWLKLAGWDQELEKFYSKSAKAGNIAVAIRTYQHDQITSGHIAKHYHPVVVELGAGLSSRFHRIGQNAYRWLELDLPMVTELRSKLDTQTEQHQFISASVMDFDWMNNLPNVEPENILFIAEGLLAYFEVNEVQQLISTMRSRFPGATLDVEVLGNYAKMFSKKLSQIGAPLKWFVKNEEDLAAMGLQVVNTWPIYQLHQERWPWQWQLLLKFLSKFPYFRNGYLIVETKL</sequence>
<accession>A0A1U7MWR9</accession>
<dbReference type="GO" id="GO:0008168">
    <property type="term" value="F:methyltransferase activity"/>
    <property type="evidence" value="ECO:0007669"/>
    <property type="project" value="UniProtKB-KW"/>
</dbReference>
<dbReference type="InterPro" id="IPR007213">
    <property type="entry name" value="Ppm1/Ppm2/Tcmp"/>
</dbReference>
<proteinExistence type="predicted"/>
<dbReference type="Gene3D" id="3.40.50.150">
    <property type="entry name" value="Vaccinia Virus protein VP39"/>
    <property type="match status" value="1"/>
</dbReference>
<dbReference type="Pfam" id="PF04072">
    <property type="entry name" value="LCM"/>
    <property type="match status" value="1"/>
</dbReference>
<dbReference type="Proteomes" id="UP000186657">
    <property type="component" value="Unassembled WGS sequence"/>
</dbReference>
<dbReference type="InterPro" id="IPR016874">
    <property type="entry name" value="TcmP-like"/>
</dbReference>
<dbReference type="AlphaFoldDB" id="A0A1U7MWR9"/>
<organism evidence="3 4">
    <name type="scientific">Moorena bouillonii PNG</name>
    <dbReference type="NCBI Taxonomy" id="568701"/>
    <lineage>
        <taxon>Bacteria</taxon>
        <taxon>Bacillati</taxon>
        <taxon>Cyanobacteriota</taxon>
        <taxon>Cyanophyceae</taxon>
        <taxon>Coleofasciculales</taxon>
        <taxon>Coleofasciculaceae</taxon>
        <taxon>Moorena</taxon>
    </lineage>
</organism>
<dbReference type="PANTHER" id="PTHR43619">
    <property type="entry name" value="S-ADENOSYL-L-METHIONINE-DEPENDENT METHYLTRANSFERASE YKTD-RELATED"/>
    <property type="match status" value="1"/>
</dbReference>
<comment type="caution">
    <text evidence="3">The sequence shown here is derived from an EMBL/GenBank/DDBJ whole genome shotgun (WGS) entry which is preliminary data.</text>
</comment>
<dbReference type="GO" id="GO:0032259">
    <property type="term" value="P:methylation"/>
    <property type="evidence" value="ECO:0007669"/>
    <property type="project" value="UniProtKB-KW"/>
</dbReference>
<dbReference type="PIRSF" id="PIRSF028177">
    <property type="entry name" value="Polyketide_synth_Omtfrase_TcmP"/>
    <property type="match status" value="1"/>
</dbReference>
<dbReference type="InterPro" id="IPR029063">
    <property type="entry name" value="SAM-dependent_MTases_sf"/>
</dbReference>
<keyword evidence="4" id="KW-1185">Reference proteome</keyword>